<dbReference type="PATRIC" id="fig|465721.4.peg.1070"/>
<name>A0A127FA53_STEDE</name>
<accession>A0A127FA53</accession>
<dbReference type="KEGG" id="sdf:ACG33_05015"/>
<dbReference type="Pfam" id="PF01370">
    <property type="entry name" value="Epimerase"/>
    <property type="match status" value="1"/>
</dbReference>
<dbReference type="InterPro" id="IPR050177">
    <property type="entry name" value="Lipid_A_modif_metabolic_enz"/>
</dbReference>
<dbReference type="SUPFAM" id="SSF51735">
    <property type="entry name" value="NAD(P)-binding Rossmann-fold domains"/>
    <property type="match status" value="1"/>
</dbReference>
<evidence type="ECO:0000313" key="3">
    <source>
        <dbReference type="Proteomes" id="UP000070250"/>
    </source>
</evidence>
<dbReference type="InterPro" id="IPR036291">
    <property type="entry name" value="NAD(P)-bd_dom_sf"/>
</dbReference>
<reference evidence="2 3" key="1">
    <citation type="submission" date="2015-06" db="EMBL/GenBank/DDBJ databases">
        <title>A Comprehensive Approach to Explore the Metabolic and Phylogenetic Diversity of Bacterial Steroid Degradation in the Environment: Testosterone as an Example.</title>
        <authorList>
            <person name="Yang F.-C."/>
            <person name="Chen Y.-L."/>
            <person name="Yu C.-P."/>
            <person name="Tang S.-L."/>
            <person name="Wang P.-H."/>
            <person name="Ismail W."/>
            <person name="Wang C.-H."/>
            <person name="Yang C.-Y."/>
            <person name="Chiang Y.-R."/>
        </authorList>
    </citation>
    <scope>NUCLEOTIDE SEQUENCE [LARGE SCALE GENOMIC DNA]</scope>
    <source>
        <strain evidence="2 3">DSM 18526</strain>
    </source>
</reference>
<dbReference type="NCBIfam" id="NF008872">
    <property type="entry name" value="PRK11908.1"/>
    <property type="match status" value="1"/>
</dbReference>
<keyword evidence="3" id="KW-1185">Reference proteome</keyword>
<dbReference type="InterPro" id="IPR001509">
    <property type="entry name" value="Epimerase_deHydtase"/>
</dbReference>
<organism evidence="2 3">
    <name type="scientific">Steroidobacter denitrificans</name>
    <dbReference type="NCBI Taxonomy" id="465721"/>
    <lineage>
        <taxon>Bacteria</taxon>
        <taxon>Pseudomonadati</taxon>
        <taxon>Pseudomonadota</taxon>
        <taxon>Gammaproteobacteria</taxon>
        <taxon>Steroidobacterales</taxon>
        <taxon>Steroidobacteraceae</taxon>
        <taxon>Steroidobacter</taxon>
    </lineage>
</organism>
<dbReference type="PANTHER" id="PTHR43245:SF13">
    <property type="entry name" value="UDP-D-APIOSE_UDP-D-XYLOSE SYNTHASE 2"/>
    <property type="match status" value="1"/>
</dbReference>
<dbReference type="STRING" id="465721.ACG33_05015"/>
<feature type="domain" description="NAD-dependent epimerase/dehydratase" evidence="1">
    <location>
        <begin position="5"/>
        <end position="253"/>
    </location>
</feature>
<evidence type="ECO:0000313" key="2">
    <source>
        <dbReference type="EMBL" id="AMN46470.1"/>
    </source>
</evidence>
<dbReference type="OrthoDB" id="9802815at2"/>
<sequence length="354" mass="40629">MSYRVLILGANGFIGSALTAAILRERDWEVFGIDLSDHKLGELTSNPRFKFIEGDITINREWVKYHIKKADAILPLVAIANPAQYVKDPLRVFELDFEANLEVIRDCVNYRKRLIFPSTSEIYGMSPDAELDEESSALVYGPVNKQRWIYAASKQLLDRVIYAYGVRDQFDYTLFRPFNFIGPNLDDIYEAKEGSSRVFTQFLSNIMHRHPIRLVDGGEQKRSFTYIDDAVECLLRIIDNKNGVASREIFNIGNPANCMSVKDLAHLMVETAQEFPQWSERARTTSITSVPSADYYGQYYQDIQTRVPSIRKTVERLGWAPTADLQAAIRKTIEYYVRSESRYRCSAVELKNIA</sequence>
<dbReference type="EMBL" id="CP011971">
    <property type="protein sequence ID" value="AMN46470.1"/>
    <property type="molecule type" value="Genomic_DNA"/>
</dbReference>
<proteinExistence type="predicted"/>
<dbReference type="AlphaFoldDB" id="A0A127FA53"/>
<keyword evidence="2" id="KW-0808">Transferase</keyword>
<evidence type="ECO:0000259" key="1">
    <source>
        <dbReference type="Pfam" id="PF01370"/>
    </source>
</evidence>
<protein>
    <submittedName>
        <fullName evidence="2">UDP-4-amino-4-deoxy-L-arabinose formyltransferase</fullName>
    </submittedName>
</protein>
<dbReference type="RefSeq" id="WP_083537167.1">
    <property type="nucleotide sequence ID" value="NZ_CP011971.1"/>
</dbReference>
<dbReference type="Proteomes" id="UP000070250">
    <property type="component" value="Chromosome"/>
</dbReference>
<dbReference type="GO" id="GO:0016740">
    <property type="term" value="F:transferase activity"/>
    <property type="evidence" value="ECO:0007669"/>
    <property type="project" value="UniProtKB-KW"/>
</dbReference>
<dbReference type="PANTHER" id="PTHR43245">
    <property type="entry name" value="BIFUNCTIONAL POLYMYXIN RESISTANCE PROTEIN ARNA"/>
    <property type="match status" value="1"/>
</dbReference>
<dbReference type="Gene3D" id="3.40.50.720">
    <property type="entry name" value="NAD(P)-binding Rossmann-like Domain"/>
    <property type="match status" value="1"/>
</dbReference>
<gene>
    <name evidence="2" type="ORF">ACG33_05015</name>
</gene>